<protein>
    <recommendedName>
        <fullName evidence="3">Gfo/Idh/MocA-like oxidoreductase N-terminal domain-containing protein</fullName>
    </recommendedName>
</protein>
<dbReference type="InterPro" id="IPR000683">
    <property type="entry name" value="Gfo/Idh/MocA-like_OxRdtase_N"/>
</dbReference>
<dbReference type="Pfam" id="PF01408">
    <property type="entry name" value="GFO_IDH_MocA"/>
    <property type="match status" value="1"/>
</dbReference>
<comment type="caution">
    <text evidence="4">The sequence shown here is derived from an EMBL/GenBank/DDBJ whole genome shotgun (WGS) entry which is preliminary data.</text>
</comment>
<dbReference type="GO" id="GO:0000166">
    <property type="term" value="F:nucleotide binding"/>
    <property type="evidence" value="ECO:0007669"/>
    <property type="project" value="InterPro"/>
</dbReference>
<organism evidence="4 5">
    <name type="scientific">Natronococcus pandeyae</name>
    <dbReference type="NCBI Taxonomy" id="2055836"/>
    <lineage>
        <taxon>Archaea</taxon>
        <taxon>Methanobacteriati</taxon>
        <taxon>Methanobacteriota</taxon>
        <taxon>Stenosarchaea group</taxon>
        <taxon>Halobacteria</taxon>
        <taxon>Halobacteriales</taxon>
        <taxon>Natrialbaceae</taxon>
        <taxon>Natronococcus</taxon>
    </lineage>
</organism>
<dbReference type="OrthoDB" id="190387at2157"/>
<sequence>MIELGILGLDTSHPETFASILDDRTDVSIAAVWDGGDVREREYTREFCDRYDANRYDDPHAMVDDVDAAMVLAVDWNDHRRLATPFLEAGVPTMIDKPLAGSVADVTAIEQAAIRGGAPLFGGSSLPFHPSVSSLADTTPETAFSVGYGDSFYYGVHLVDSVRLLTGADWTRVTPKDGPRRVATIDFSDGSTATLRFDGPDSDGTFGFLTVGERTQTVQVGSSTDELERMYEPFLDEFLATARGERDDRNRVVDSGILLVGVQAAFDTEEPVTPDASTLERTEIDSESFVASYEPYY</sequence>
<dbReference type="AlphaFoldDB" id="A0A8J8Q5F0"/>
<dbReference type="EMBL" id="PHNJ01000007">
    <property type="protein sequence ID" value="TYL37949.1"/>
    <property type="molecule type" value="Genomic_DNA"/>
</dbReference>
<evidence type="ECO:0000313" key="5">
    <source>
        <dbReference type="Proteomes" id="UP000766904"/>
    </source>
</evidence>
<dbReference type="InterPro" id="IPR051317">
    <property type="entry name" value="Gfo/Idh/MocA_oxidoreduct"/>
</dbReference>
<dbReference type="Proteomes" id="UP000766904">
    <property type="component" value="Unassembled WGS sequence"/>
</dbReference>
<dbReference type="GO" id="GO:0016491">
    <property type="term" value="F:oxidoreductase activity"/>
    <property type="evidence" value="ECO:0007669"/>
    <property type="project" value="UniProtKB-KW"/>
</dbReference>
<evidence type="ECO:0000256" key="1">
    <source>
        <dbReference type="ARBA" id="ARBA00010928"/>
    </source>
</evidence>
<dbReference type="PANTHER" id="PTHR43708">
    <property type="entry name" value="CONSERVED EXPRESSED OXIDOREDUCTASE (EUROFUNG)"/>
    <property type="match status" value="1"/>
</dbReference>
<evidence type="ECO:0000259" key="3">
    <source>
        <dbReference type="Pfam" id="PF01408"/>
    </source>
</evidence>
<dbReference type="InterPro" id="IPR036291">
    <property type="entry name" value="NAD(P)-bd_dom_sf"/>
</dbReference>
<accession>A0A8J8Q5F0</accession>
<keyword evidence="5" id="KW-1185">Reference proteome</keyword>
<dbReference type="SUPFAM" id="SSF51735">
    <property type="entry name" value="NAD(P)-binding Rossmann-fold domains"/>
    <property type="match status" value="1"/>
</dbReference>
<name>A0A8J8Q5F0_9EURY</name>
<keyword evidence="2" id="KW-0560">Oxidoreductase</keyword>
<dbReference type="PANTHER" id="PTHR43708:SF5">
    <property type="entry name" value="CONSERVED EXPRESSED OXIDOREDUCTASE (EUROFUNG)-RELATED"/>
    <property type="match status" value="1"/>
</dbReference>
<reference evidence="4" key="1">
    <citation type="submission" date="2017-11" db="EMBL/GenBank/DDBJ databases">
        <authorList>
            <person name="Kajale S.C."/>
            <person name="Sharma A."/>
        </authorList>
    </citation>
    <scope>NUCLEOTIDE SEQUENCE</scope>
    <source>
        <strain evidence="4">LS1_42</strain>
    </source>
</reference>
<dbReference type="Gene3D" id="3.40.50.720">
    <property type="entry name" value="NAD(P)-binding Rossmann-like Domain"/>
    <property type="match status" value="1"/>
</dbReference>
<dbReference type="RefSeq" id="WP_148858724.1">
    <property type="nucleotide sequence ID" value="NZ_PHNJ01000007.1"/>
</dbReference>
<evidence type="ECO:0000313" key="4">
    <source>
        <dbReference type="EMBL" id="TYL37949.1"/>
    </source>
</evidence>
<proteinExistence type="inferred from homology"/>
<comment type="similarity">
    <text evidence="1">Belongs to the Gfo/Idh/MocA family.</text>
</comment>
<feature type="domain" description="Gfo/Idh/MocA-like oxidoreductase N-terminal" evidence="3">
    <location>
        <begin position="4"/>
        <end position="118"/>
    </location>
</feature>
<evidence type="ECO:0000256" key="2">
    <source>
        <dbReference type="ARBA" id="ARBA00023002"/>
    </source>
</evidence>
<gene>
    <name evidence="4" type="ORF">CV102_14610</name>
</gene>